<comment type="caution">
    <text evidence="1">The sequence shown here is derived from an EMBL/GenBank/DDBJ whole genome shotgun (WGS) entry which is preliminary data.</text>
</comment>
<dbReference type="GO" id="GO:0003676">
    <property type="term" value="F:nucleic acid binding"/>
    <property type="evidence" value="ECO:0007669"/>
    <property type="project" value="InterPro"/>
</dbReference>
<accession>A0A8X6VYQ7</accession>
<organism evidence="1 2">
    <name type="scientific">Trichonephila clavipes</name>
    <name type="common">Golden silk orbweaver</name>
    <name type="synonym">Nephila clavipes</name>
    <dbReference type="NCBI Taxonomy" id="2585209"/>
    <lineage>
        <taxon>Eukaryota</taxon>
        <taxon>Metazoa</taxon>
        <taxon>Ecdysozoa</taxon>
        <taxon>Arthropoda</taxon>
        <taxon>Chelicerata</taxon>
        <taxon>Arachnida</taxon>
        <taxon>Araneae</taxon>
        <taxon>Araneomorphae</taxon>
        <taxon>Entelegynae</taxon>
        <taxon>Araneoidea</taxon>
        <taxon>Nephilidae</taxon>
        <taxon>Trichonephila</taxon>
    </lineage>
</organism>
<gene>
    <name evidence="1" type="ORF">TNCV_2692191</name>
</gene>
<dbReference type="Gene3D" id="3.30.420.10">
    <property type="entry name" value="Ribonuclease H-like superfamily/Ribonuclease H"/>
    <property type="match status" value="1"/>
</dbReference>
<keyword evidence="2" id="KW-1185">Reference proteome</keyword>
<dbReference type="EMBL" id="BMAU01021370">
    <property type="protein sequence ID" value="GFY25028.1"/>
    <property type="molecule type" value="Genomic_DNA"/>
</dbReference>
<dbReference type="InterPro" id="IPR036397">
    <property type="entry name" value="RNaseH_sf"/>
</dbReference>
<dbReference type="Proteomes" id="UP000887159">
    <property type="component" value="Unassembled WGS sequence"/>
</dbReference>
<name>A0A8X6VYQ7_TRICX</name>
<reference evidence="1" key="1">
    <citation type="submission" date="2020-08" db="EMBL/GenBank/DDBJ databases">
        <title>Multicomponent nature underlies the extraordinary mechanical properties of spider dragline silk.</title>
        <authorList>
            <person name="Kono N."/>
            <person name="Nakamura H."/>
            <person name="Mori M."/>
            <person name="Yoshida Y."/>
            <person name="Ohtoshi R."/>
            <person name="Malay A.D."/>
            <person name="Moran D.A.P."/>
            <person name="Tomita M."/>
            <person name="Numata K."/>
            <person name="Arakawa K."/>
        </authorList>
    </citation>
    <scope>NUCLEOTIDE SEQUENCE</scope>
</reference>
<dbReference type="PANTHER" id="PTHR47326:SF1">
    <property type="entry name" value="HTH PSQ-TYPE DOMAIN-CONTAINING PROTEIN"/>
    <property type="match status" value="1"/>
</dbReference>
<dbReference type="PANTHER" id="PTHR47326">
    <property type="entry name" value="TRANSPOSABLE ELEMENT TC3 TRANSPOSASE-LIKE PROTEIN"/>
    <property type="match status" value="1"/>
</dbReference>
<sequence>MTQLFSILSPQCLQTRIRPSWCFRQMRDSSIKTTSFHSATLILLSSHHWWRRSLWFCVKGRPSNGRLADRPLCCKLRRMVHEEENALSHRQQQTAILRGDCEANPQGYVETPLHPEKLTVWCALWAGGIIGPYFFKNDEGHNVTVNGDRYRAMITNFLIPELNNHDVQQLWFQKDGATCHTARATINLLKDTFGDCLISRFGPVNWPPRSCDLTPLDYFLWGYVKSLVYADKPQTLDHLEDNIRRVIADIRPQMLEKVIENWTSRLDYIRTSRGSPMPEIIFKM</sequence>
<dbReference type="AlphaFoldDB" id="A0A8X6VYQ7"/>
<evidence type="ECO:0000313" key="2">
    <source>
        <dbReference type="Proteomes" id="UP000887159"/>
    </source>
</evidence>
<protein>
    <submittedName>
        <fullName evidence="1">Putative transposable element</fullName>
    </submittedName>
</protein>
<proteinExistence type="predicted"/>
<evidence type="ECO:0000313" key="1">
    <source>
        <dbReference type="EMBL" id="GFY25028.1"/>
    </source>
</evidence>